<dbReference type="SUPFAM" id="SSF53335">
    <property type="entry name" value="S-adenosyl-L-methionine-dependent methyltransferases"/>
    <property type="match status" value="1"/>
</dbReference>
<proteinExistence type="predicted"/>
<dbReference type="AlphaFoldDB" id="A0A4Q7P3E2"/>
<dbReference type="InterPro" id="IPR041698">
    <property type="entry name" value="Methyltransf_25"/>
</dbReference>
<keyword evidence="2" id="KW-0808">Transferase</keyword>
<dbReference type="EMBL" id="SGXF01000004">
    <property type="protein sequence ID" value="RZS94335.1"/>
    <property type="molecule type" value="Genomic_DNA"/>
</dbReference>
<accession>A0A4Q7P3E2</accession>
<evidence type="ECO:0000313" key="2">
    <source>
        <dbReference type="EMBL" id="RZS94335.1"/>
    </source>
</evidence>
<evidence type="ECO:0000313" key="3">
    <source>
        <dbReference type="Proteomes" id="UP000292927"/>
    </source>
</evidence>
<reference evidence="2 3" key="1">
    <citation type="submission" date="2019-02" db="EMBL/GenBank/DDBJ databases">
        <title>Genomic Encyclopedia of Type Strains, Phase IV (KMG-IV): sequencing the most valuable type-strain genomes for metagenomic binning, comparative biology and taxonomic classification.</title>
        <authorList>
            <person name="Goeker M."/>
        </authorList>
    </citation>
    <scope>NUCLEOTIDE SEQUENCE [LARGE SCALE GENOMIC DNA]</scope>
    <source>
        <strain evidence="2 3">DSM 29486</strain>
    </source>
</reference>
<dbReference type="Pfam" id="PF13649">
    <property type="entry name" value="Methyltransf_25"/>
    <property type="match status" value="1"/>
</dbReference>
<comment type="caution">
    <text evidence="2">The sequence shown here is derived from an EMBL/GenBank/DDBJ whole genome shotgun (WGS) entry which is preliminary data.</text>
</comment>
<gene>
    <name evidence="2" type="ORF">EV209_2175</name>
</gene>
<dbReference type="CDD" id="cd02440">
    <property type="entry name" value="AdoMet_MTases"/>
    <property type="match status" value="1"/>
</dbReference>
<organism evidence="2 3">
    <name type="scientific">Cuneatibacter caecimuris</name>
    <dbReference type="NCBI Taxonomy" id="1796618"/>
    <lineage>
        <taxon>Bacteria</taxon>
        <taxon>Bacillati</taxon>
        <taxon>Bacillota</taxon>
        <taxon>Clostridia</taxon>
        <taxon>Lachnospirales</taxon>
        <taxon>Lachnospiraceae</taxon>
        <taxon>Cuneatibacter</taxon>
    </lineage>
</organism>
<dbReference type="RefSeq" id="WP_130435453.1">
    <property type="nucleotide sequence ID" value="NZ_SGXF01000004.1"/>
</dbReference>
<evidence type="ECO:0000259" key="1">
    <source>
        <dbReference type="Pfam" id="PF13649"/>
    </source>
</evidence>
<protein>
    <submittedName>
        <fullName evidence="2">Methyltransferase family protein</fullName>
    </submittedName>
</protein>
<dbReference type="OrthoDB" id="8385759at2"/>
<dbReference type="Proteomes" id="UP000292927">
    <property type="component" value="Unassembled WGS sequence"/>
</dbReference>
<dbReference type="InterPro" id="IPR029063">
    <property type="entry name" value="SAM-dependent_MTases_sf"/>
</dbReference>
<dbReference type="GO" id="GO:0032259">
    <property type="term" value="P:methylation"/>
    <property type="evidence" value="ECO:0007669"/>
    <property type="project" value="UniProtKB-KW"/>
</dbReference>
<feature type="domain" description="Methyltransferase" evidence="1">
    <location>
        <begin position="58"/>
        <end position="151"/>
    </location>
</feature>
<keyword evidence="2" id="KW-0489">Methyltransferase</keyword>
<sequence>MNYMKANKEAWEEAFDHRRDGWGEDVVENIRRRPDFYINPTIKSVLDQAQLASKKIAHFCCNNGRELLSIVQYYGAEGTGFDIAENLVSQGNRSSGELGLSCDFIAENILEIGPEHYQSFDIVLFTIGAITWFQDLEALFKVVSLCLKDKGMMILHEIHPVMNMLPLPGEEGYRSDIPVVLEHKYFTEEPWLETSGMGYISGEYESKTFTSFAHSMSEIVNGILKSDMEIKLLNEYDYDIGLSDAYEGKGLPLSMLLVSAKR</sequence>
<dbReference type="GO" id="GO:0008168">
    <property type="term" value="F:methyltransferase activity"/>
    <property type="evidence" value="ECO:0007669"/>
    <property type="project" value="UniProtKB-KW"/>
</dbReference>
<keyword evidence="3" id="KW-1185">Reference proteome</keyword>
<dbReference type="Gene3D" id="3.40.50.150">
    <property type="entry name" value="Vaccinia Virus protein VP39"/>
    <property type="match status" value="1"/>
</dbReference>
<name>A0A4Q7P3E2_9FIRM</name>